<dbReference type="Proteomes" id="UP000887579">
    <property type="component" value="Unplaced"/>
</dbReference>
<protein>
    <submittedName>
        <fullName evidence="2">HTH cro/C1-type domain-containing protein</fullName>
    </submittedName>
</protein>
<organism evidence="1 2">
    <name type="scientific">Panagrolaimus sp. ES5</name>
    <dbReference type="NCBI Taxonomy" id="591445"/>
    <lineage>
        <taxon>Eukaryota</taxon>
        <taxon>Metazoa</taxon>
        <taxon>Ecdysozoa</taxon>
        <taxon>Nematoda</taxon>
        <taxon>Chromadorea</taxon>
        <taxon>Rhabditida</taxon>
        <taxon>Tylenchina</taxon>
        <taxon>Panagrolaimomorpha</taxon>
        <taxon>Panagrolaimoidea</taxon>
        <taxon>Panagrolaimidae</taxon>
        <taxon>Panagrolaimus</taxon>
    </lineage>
</organism>
<evidence type="ECO:0000313" key="1">
    <source>
        <dbReference type="Proteomes" id="UP000887579"/>
    </source>
</evidence>
<evidence type="ECO:0000313" key="2">
    <source>
        <dbReference type="WBParaSite" id="ES5_v2.g19926.t1"/>
    </source>
</evidence>
<proteinExistence type="predicted"/>
<dbReference type="WBParaSite" id="ES5_v2.g19926.t1">
    <property type="protein sequence ID" value="ES5_v2.g19926.t1"/>
    <property type="gene ID" value="ES5_v2.g19926"/>
</dbReference>
<accession>A0AC34FRG3</accession>
<reference evidence="2" key="1">
    <citation type="submission" date="2022-11" db="UniProtKB">
        <authorList>
            <consortium name="WormBaseParasite"/>
        </authorList>
    </citation>
    <scope>IDENTIFICATION</scope>
</reference>
<name>A0AC34FRG3_9BILA</name>
<sequence length="220" mass="24341">MDYTEYVRALVRAAGNQTKAAQLVGVDQSTIARWLKGAEIRDSNLEAFLKALKAVSVSIEGLPALAPQRQALRPDAFTPEIVQGSTLVSPSRDLPVYAAAMGGDGHQVITFDAIDWVKRPSVLDSVKGGYAVYIVGDSMIPAFRPGDMALINPHLPPQRDTDVVLFHVPPHDEAECIIKRLVGFNDRDWKLEQYNPHKEFPEPRASWPVCHRVVGKYSSR</sequence>